<comment type="caution">
    <text evidence="4">The sequence shown here is derived from an EMBL/GenBank/DDBJ whole genome shotgun (WGS) entry which is preliminary data.</text>
</comment>
<dbReference type="PANTHER" id="PTHR18964">
    <property type="entry name" value="ROK (REPRESSOR, ORF, KINASE) FAMILY"/>
    <property type="match status" value="1"/>
</dbReference>
<evidence type="ECO:0000256" key="3">
    <source>
        <dbReference type="ARBA" id="ARBA00022629"/>
    </source>
</evidence>
<dbReference type="InterPro" id="IPR036388">
    <property type="entry name" value="WH-like_DNA-bd_sf"/>
</dbReference>
<dbReference type="SUPFAM" id="SSF46785">
    <property type="entry name" value="Winged helix' DNA-binding domain"/>
    <property type="match status" value="1"/>
</dbReference>
<gene>
    <name evidence="4" type="ORF">ACFORF_07965</name>
</gene>
<dbReference type="SUPFAM" id="SSF53067">
    <property type="entry name" value="Actin-like ATPase domain"/>
    <property type="match status" value="1"/>
</dbReference>
<dbReference type="InterPro" id="IPR043129">
    <property type="entry name" value="ATPase_NBD"/>
</dbReference>
<dbReference type="Gene3D" id="3.30.420.40">
    <property type="match status" value="2"/>
</dbReference>
<name>A0ABV8CX66_9STRE</name>
<evidence type="ECO:0000256" key="2">
    <source>
        <dbReference type="ARBA" id="ARBA00006479"/>
    </source>
</evidence>
<dbReference type="Proteomes" id="UP001595807">
    <property type="component" value="Unassembled WGS sequence"/>
</dbReference>
<comment type="function">
    <text evidence="1">Transcriptional repressor of xylose-utilizing enzymes.</text>
</comment>
<dbReference type="PANTHER" id="PTHR18964:SF149">
    <property type="entry name" value="BIFUNCTIONAL UDP-N-ACETYLGLUCOSAMINE 2-EPIMERASE_N-ACETYLMANNOSAMINE KINASE"/>
    <property type="match status" value="1"/>
</dbReference>
<dbReference type="EMBL" id="JBHRZV010000049">
    <property type="protein sequence ID" value="MFC3928498.1"/>
    <property type="molecule type" value="Genomic_DNA"/>
</dbReference>
<keyword evidence="3" id="KW-0859">Xylose metabolism</keyword>
<keyword evidence="3" id="KW-0119">Carbohydrate metabolism</keyword>
<dbReference type="Gene3D" id="1.10.10.10">
    <property type="entry name" value="Winged helix-like DNA-binding domain superfamily/Winged helix DNA-binding domain"/>
    <property type="match status" value="1"/>
</dbReference>
<evidence type="ECO:0000313" key="5">
    <source>
        <dbReference type="Proteomes" id="UP001595807"/>
    </source>
</evidence>
<dbReference type="InterPro" id="IPR036390">
    <property type="entry name" value="WH_DNA-bd_sf"/>
</dbReference>
<protein>
    <submittedName>
        <fullName evidence="4">ROK family transcriptional regulator</fullName>
    </submittedName>
</protein>
<dbReference type="RefSeq" id="WP_380427083.1">
    <property type="nucleotide sequence ID" value="NZ_JBHRZV010000049.1"/>
</dbReference>
<dbReference type="Pfam" id="PF00480">
    <property type="entry name" value="ROK"/>
    <property type="match status" value="1"/>
</dbReference>
<evidence type="ECO:0000256" key="1">
    <source>
        <dbReference type="ARBA" id="ARBA00002486"/>
    </source>
</evidence>
<organism evidence="4 5">
    <name type="scientific">Streptococcus caprae</name>
    <dbReference type="NCBI Taxonomy" id="1640501"/>
    <lineage>
        <taxon>Bacteria</taxon>
        <taxon>Bacillati</taxon>
        <taxon>Bacillota</taxon>
        <taxon>Bacilli</taxon>
        <taxon>Lactobacillales</taxon>
        <taxon>Streptococcaceae</taxon>
        <taxon>Streptococcus</taxon>
    </lineage>
</organism>
<keyword evidence="5" id="KW-1185">Reference proteome</keyword>
<reference evidence="5" key="1">
    <citation type="journal article" date="2019" name="Int. J. Syst. Evol. Microbiol.">
        <title>The Global Catalogue of Microorganisms (GCM) 10K type strain sequencing project: providing services to taxonomists for standard genome sequencing and annotation.</title>
        <authorList>
            <consortium name="The Broad Institute Genomics Platform"/>
            <consortium name="The Broad Institute Genome Sequencing Center for Infectious Disease"/>
            <person name="Wu L."/>
            <person name="Ma J."/>
        </authorList>
    </citation>
    <scope>NUCLEOTIDE SEQUENCE [LARGE SCALE GENOMIC DNA]</scope>
    <source>
        <strain evidence="5">CCUG 67170</strain>
    </source>
</reference>
<proteinExistence type="inferred from homology"/>
<comment type="similarity">
    <text evidence="2">Belongs to the ROK (NagC/XylR) family.</text>
</comment>
<sequence>MALSKKQTLQRNQILEGLYLHGSQSRADLARRLGITPATMTEITGVMIKQGVLMESGDSTSDSGLGRKRVLLKVRPQLAYYMGIEVGEGKVTICLTDNLGQLVENATVHKAVDSTFPLTEKNLIELIHAYISTHCGYSIKAVGLAVPGHYEQESQTIVSNQTFWSNFDLASVISEISIPVYVKNNVKCMALAQLYLSSTKNKLNFLFLNLKRGIFASYVYDGHIYGDKNYLVGEVGHLVVNPNGEQCECGKAGCLQTYASIPWMVKKARHALASGKTSYLKLLVDCPEEMALGDLFCAYQMGDEFVHRIVEQALDYLVLQINNSQMILDVDAIYIHGKLFEEPLIMRKLQAKLAISTQVVQQERAIIRQVLPYCPNRGAIGACALAIKRHFIEGEIENS</sequence>
<evidence type="ECO:0000313" key="4">
    <source>
        <dbReference type="EMBL" id="MFC3928498.1"/>
    </source>
</evidence>
<dbReference type="InterPro" id="IPR000600">
    <property type="entry name" value="ROK"/>
</dbReference>
<accession>A0ABV8CX66</accession>